<keyword evidence="3" id="KW-1185">Reference proteome</keyword>
<keyword evidence="1" id="KW-0812">Transmembrane</keyword>
<evidence type="ECO:0000313" key="3">
    <source>
        <dbReference type="Proteomes" id="UP000193920"/>
    </source>
</evidence>
<keyword evidence="1" id="KW-1133">Transmembrane helix</keyword>
<name>A0A1Y2AKH3_9FUNG</name>
<evidence type="ECO:0000256" key="1">
    <source>
        <dbReference type="SAM" id="Phobius"/>
    </source>
</evidence>
<gene>
    <name evidence="2" type="ORF">LY90DRAFT_515328</name>
</gene>
<dbReference type="Proteomes" id="UP000193920">
    <property type="component" value="Unassembled WGS sequence"/>
</dbReference>
<comment type="caution">
    <text evidence="2">The sequence shown here is derived from an EMBL/GenBank/DDBJ whole genome shotgun (WGS) entry which is preliminary data.</text>
</comment>
<dbReference type="AlphaFoldDB" id="A0A1Y2AKH3"/>
<accession>A0A1Y2AKH3</accession>
<organism evidence="2 3">
    <name type="scientific">Neocallimastix californiae</name>
    <dbReference type="NCBI Taxonomy" id="1754190"/>
    <lineage>
        <taxon>Eukaryota</taxon>
        <taxon>Fungi</taxon>
        <taxon>Fungi incertae sedis</taxon>
        <taxon>Chytridiomycota</taxon>
        <taxon>Chytridiomycota incertae sedis</taxon>
        <taxon>Neocallimastigomycetes</taxon>
        <taxon>Neocallimastigales</taxon>
        <taxon>Neocallimastigaceae</taxon>
        <taxon>Neocallimastix</taxon>
    </lineage>
</organism>
<reference evidence="2 3" key="1">
    <citation type="submission" date="2016-08" db="EMBL/GenBank/DDBJ databases">
        <title>A Parts List for Fungal Cellulosomes Revealed by Comparative Genomics.</title>
        <authorList>
            <consortium name="DOE Joint Genome Institute"/>
            <person name="Haitjema C.H."/>
            <person name="Gilmore S.P."/>
            <person name="Henske J.K."/>
            <person name="Solomon K.V."/>
            <person name="De Groot R."/>
            <person name="Kuo A."/>
            <person name="Mondo S.J."/>
            <person name="Salamov A.A."/>
            <person name="Labutti K."/>
            <person name="Zhao Z."/>
            <person name="Chiniquy J."/>
            <person name="Barry K."/>
            <person name="Brewer H.M."/>
            <person name="Purvine S.O."/>
            <person name="Wright A.T."/>
            <person name="Boxma B."/>
            <person name="Van Alen T."/>
            <person name="Hackstein J.H."/>
            <person name="Baker S.E."/>
            <person name="Grigoriev I.V."/>
            <person name="O'Malley M.A."/>
        </authorList>
    </citation>
    <scope>NUCLEOTIDE SEQUENCE [LARGE SCALE GENOMIC DNA]</scope>
    <source>
        <strain evidence="2 3">G1</strain>
    </source>
</reference>
<dbReference type="EMBL" id="MCOG01000242">
    <property type="protein sequence ID" value="ORY22800.1"/>
    <property type="molecule type" value="Genomic_DNA"/>
</dbReference>
<protein>
    <submittedName>
        <fullName evidence="2">Uncharacterized protein</fullName>
    </submittedName>
</protein>
<keyword evidence="1" id="KW-0472">Membrane</keyword>
<feature type="transmembrane region" description="Helical" evidence="1">
    <location>
        <begin position="6"/>
        <end position="29"/>
    </location>
</feature>
<sequence>MSYHLTIEVFIMLLPFLLILLTFCVLLNLTCKTYKIYCQLIDIKRRYRYAPLSNEEQDTHSTKIEILPSYEECLENNYKNTKNEKSVCNDLNSTSSSQGKYNLLLEPEYYI</sequence>
<proteinExistence type="predicted"/>
<evidence type="ECO:0000313" key="2">
    <source>
        <dbReference type="EMBL" id="ORY22800.1"/>
    </source>
</evidence>